<dbReference type="InterPro" id="IPR006849">
    <property type="entry name" value="Elp1"/>
</dbReference>
<evidence type="ECO:0000256" key="7">
    <source>
        <dbReference type="SAM" id="MobiDB-lite"/>
    </source>
</evidence>
<dbReference type="HOGENOM" id="CLU_001477_0_0_1"/>
<dbReference type="InterPro" id="IPR056165">
    <property type="entry name" value="Beta-prop_ELP1_2nd"/>
</dbReference>
<evidence type="ECO:0000313" key="13">
    <source>
        <dbReference type="EMBL" id="CCM05755.1"/>
    </source>
</evidence>
<comment type="similarity">
    <text evidence="2 5">Belongs to the ELP1/IKA1 family.</text>
</comment>
<evidence type="ECO:0000259" key="10">
    <source>
        <dbReference type="Pfam" id="PF23878"/>
    </source>
</evidence>
<dbReference type="Pfam" id="PF23936">
    <property type="entry name" value="HB_ELP1"/>
    <property type="match status" value="1"/>
</dbReference>
<accession>J4GVZ3</accession>
<dbReference type="InterPro" id="IPR056167">
    <property type="entry name" value="A-sol_ELP1"/>
</dbReference>
<dbReference type="OrthoDB" id="40048at2759"/>
<dbReference type="UniPathway" id="UPA00988"/>
<dbReference type="GO" id="GO:0033588">
    <property type="term" value="C:elongator holoenzyme complex"/>
    <property type="evidence" value="ECO:0007669"/>
    <property type="project" value="InterPro"/>
</dbReference>
<keyword evidence="5" id="KW-0539">Nucleus</keyword>
<evidence type="ECO:0000259" key="9">
    <source>
        <dbReference type="Pfam" id="PF23797"/>
    </source>
</evidence>
<feature type="domain" description="ELP1 TPR" evidence="10">
    <location>
        <begin position="969"/>
        <end position="1131"/>
    </location>
</feature>
<dbReference type="Pfam" id="PF23797">
    <property type="entry name" value="Beta-prop_ELP1_2nd"/>
    <property type="match status" value="1"/>
</dbReference>
<dbReference type="EMBL" id="HE797205">
    <property type="protein sequence ID" value="CCM05755.1"/>
    <property type="molecule type" value="Genomic_DNA"/>
</dbReference>
<evidence type="ECO:0000256" key="2">
    <source>
        <dbReference type="ARBA" id="ARBA00006086"/>
    </source>
</evidence>
<feature type="domain" description="ELP1 three-helical bundle" evidence="12">
    <location>
        <begin position="1141"/>
        <end position="1313"/>
    </location>
</feature>
<evidence type="ECO:0000256" key="4">
    <source>
        <dbReference type="ARBA" id="ARBA00022694"/>
    </source>
</evidence>
<dbReference type="Proteomes" id="UP000006352">
    <property type="component" value="Unassembled WGS sequence"/>
</dbReference>
<dbReference type="PANTHER" id="PTHR12747:SF0">
    <property type="entry name" value="ELONGATOR COMPLEX PROTEIN 1"/>
    <property type="match status" value="1"/>
</dbReference>
<feature type="compositionally biased region" description="Basic residues" evidence="7">
    <location>
        <begin position="1227"/>
        <end position="1239"/>
    </location>
</feature>
<keyword evidence="14" id="KW-1185">Reference proteome</keyword>
<evidence type="ECO:0000259" key="11">
    <source>
        <dbReference type="Pfam" id="PF23925"/>
    </source>
</evidence>
<dbReference type="GO" id="GO:0000049">
    <property type="term" value="F:tRNA binding"/>
    <property type="evidence" value="ECO:0007669"/>
    <property type="project" value="TreeGrafter"/>
</dbReference>
<dbReference type="Pfam" id="PF23925">
    <property type="entry name" value="A-sol_ELP1"/>
    <property type="match status" value="2"/>
</dbReference>
<sequence>MRNLALWKSSTYNVGGFSASNEKQQISTIAVDLEQDVLYAATEVYSAGDIRSIDIWKLAREGETNTEISPALTCFASYPVIASMPESPWPTDHTPPSELVPEVVNMRLLPDIATIVLTTRSGEIVTLSLEDDRQKPESVGSVDGGILAATWSPDDTLLVIITGDDKLLLMTSSFDVIFEGPLHPDDFGEDAPIALGWGAKHTQFHGSLGKGAAQAALDLSEVGSSPDDDGKPRVSWRGDGAFFVVSTIFPPSTPNTRARRILRIYSREGHLSSSSEPVAGLEHTLSWRPSGNLIAGTQRYGSDGLGKGKEGRHDVVFFERNGLRHGDFGLRENAQGNKSQPPRVDTKRRRYKVQELSWSADSTVLSVWVAGDDGDIVQLWTTGNYHWYLKHEITAPRSSSGDPGRFTSVFWHPEEALKIILTTPSELIERVYTWETYTSISTVPNDSGSVAVIDGSNILLTPFRTQNVPPPMASHTLFLSASTDLMSQTNLRVTVPLHTSFATTHDLLVLLWESGYAELFDLRTRLSPGRGKVMDPLTMWTGQAIVAGSEGSSPTCRQVILLSDRHFEAQPNGNAAVRLAILSNIGNKCDVVHIITIEAGELAGRCAVEMPGLHGRLSHAGSTIVWQAADGTLYDVNFDACRELLARFPEFCYSATSAFSVMADVASDAKSPNPKDVVYIGLGPSGHLHVAVDNGTTRSVATNATSFIVASGFLIYTTTAHVAHFAPISRLHEICSTSVESLSPLPEWETRRVERGSRIVTAVPSAMSLVLQMPRGNLETINPRPLVMEIVKQDIDNRNYRKAFLACRKHRIDLSVFAEYGGDVFKSQLQRFVEQVDEVDYINLFLTSIGQSSLPADLVTKLCDGIRAELEKRDLKKYVSCILTTHVVKRPPDHEAGLSLLLRLRDSEPQLVEDAVKYIIFLVDTDRLFDTALGMYDFSLVLIVAQHAQKDPQEYLPFLRELRSLEHHYQRFRIDDHLKRYEKALQDLADAGQERFEEAMAYVEKHRLYESALAIWLGSDRYSSVLSIYGDWLFERRDFREAAFVFRQAGVPLKAMAAHEKALEWKDLFELAIQESMPSEELISTAYRVADDLSSKKRYADAAQVLLDYAQDVREAIKILVEGSLFSEARRIIALKSRKELLEELVYPGTLDCRAQIAEDMHEMREQLRKQVQRIRELRVRKVEEPDAFYGNEDTDLHNVDVMTDVSMAPTTFTRYTQAPTAISRTTSKRSSRSKRKLERKVGSGRKGTVDEEEYLLKSVSKLVVRFNASQSDAAALLPHLFQFTEEHRTEACALQEELRAFEAELQAAVTEIWTRTPADSATSAGEGDGGQSENAAADGWAARMREYERQRQVDPLEKVARPELARPEWTLKVPGVSVGMGGGA</sequence>
<protein>
    <recommendedName>
        <fullName evidence="5">Elongator complex protein 1</fullName>
    </recommendedName>
</protein>
<dbReference type="PIRSF" id="PIRSF017233">
    <property type="entry name" value="IKAP"/>
    <property type="match status" value="1"/>
</dbReference>
<evidence type="ECO:0000256" key="5">
    <source>
        <dbReference type="PIRNR" id="PIRNR017233"/>
    </source>
</evidence>
<dbReference type="InterPro" id="IPR056164">
    <property type="entry name" value="Beta-prop_ELP1_1st"/>
</dbReference>
<evidence type="ECO:0000313" key="14">
    <source>
        <dbReference type="Proteomes" id="UP000006352"/>
    </source>
</evidence>
<dbReference type="InterPro" id="IPR056169">
    <property type="entry name" value="HB_ELP1"/>
</dbReference>
<gene>
    <name evidence="13" type="ORF">FIBRA_07987</name>
</gene>
<dbReference type="FunCoup" id="J4GVZ3">
    <property type="interactions" value="437"/>
</dbReference>
<dbReference type="PANTHER" id="PTHR12747">
    <property type="entry name" value="ELONGATOR COMPLEX PROTEIN 1"/>
    <property type="match status" value="1"/>
</dbReference>
<evidence type="ECO:0000259" key="8">
    <source>
        <dbReference type="Pfam" id="PF04762"/>
    </source>
</evidence>
<dbReference type="GO" id="GO:0002926">
    <property type="term" value="P:tRNA wobble base 5-methoxycarbonylmethyl-2-thiouridinylation"/>
    <property type="evidence" value="ECO:0007669"/>
    <property type="project" value="TreeGrafter"/>
</dbReference>
<dbReference type="SUPFAM" id="SSF69322">
    <property type="entry name" value="Tricorn protease domain 2"/>
    <property type="match status" value="1"/>
</dbReference>
<feature type="region of interest" description="Disordered" evidence="7">
    <location>
        <begin position="328"/>
        <end position="347"/>
    </location>
</feature>
<comment type="function">
    <text evidence="5">Component of the elongator complex which is required for multiple tRNA modifications, including mcm5U (5-methoxycarbonylmethyl uridine), mcm5s2U (5-methoxycarbonylmethyl-2-thiouridine), and ncm5U (5-carbamoylmethyl uridine). The elongator complex catalyzes formation of carboxymethyluridine in the wobble base at position 34 in tRNAs.</text>
</comment>
<dbReference type="STRING" id="599839.J4GVZ3"/>
<evidence type="ECO:0000259" key="12">
    <source>
        <dbReference type="Pfam" id="PF23936"/>
    </source>
</evidence>
<keyword evidence="4" id="KW-0819">tRNA processing</keyword>
<feature type="domain" description="ELP1 N-terminal second beta-propeller" evidence="9">
    <location>
        <begin position="452"/>
        <end position="760"/>
    </location>
</feature>
<keyword evidence="3 5" id="KW-0963">Cytoplasm</keyword>
<dbReference type="InterPro" id="IPR056166">
    <property type="entry name" value="TPR_ELP1"/>
</dbReference>
<dbReference type="Pfam" id="PF04762">
    <property type="entry name" value="Beta-prop_ELP1_1st"/>
    <property type="match status" value="1"/>
</dbReference>
<dbReference type="GeneID" id="24100666"/>
<feature type="region of interest" description="Disordered" evidence="7">
    <location>
        <begin position="1315"/>
        <end position="1344"/>
    </location>
</feature>
<feature type="region of interest" description="Disordered" evidence="7">
    <location>
        <begin position="1220"/>
        <end position="1245"/>
    </location>
</feature>
<comment type="subcellular location">
    <subcellularLocation>
        <location evidence="5">Cytoplasm</location>
    </subcellularLocation>
    <subcellularLocation>
        <location evidence="5">Nucleus</location>
    </subcellularLocation>
</comment>
<dbReference type="Pfam" id="PF23878">
    <property type="entry name" value="TPR_ELP1"/>
    <property type="match status" value="1"/>
</dbReference>
<proteinExistence type="inferred from homology"/>
<dbReference type="GO" id="GO:0005634">
    <property type="term" value="C:nucleus"/>
    <property type="evidence" value="ECO:0007669"/>
    <property type="project" value="UniProtKB-SubCell"/>
</dbReference>
<evidence type="ECO:0000256" key="1">
    <source>
        <dbReference type="ARBA" id="ARBA00005043"/>
    </source>
</evidence>
<evidence type="ECO:0000256" key="3">
    <source>
        <dbReference type="ARBA" id="ARBA00022490"/>
    </source>
</evidence>
<feature type="domain" description="ELP1 first N-terminal beta-propeller" evidence="8">
    <location>
        <begin position="1"/>
        <end position="414"/>
    </location>
</feature>
<dbReference type="RefSeq" id="XP_012185038.1">
    <property type="nucleotide sequence ID" value="XM_012329648.1"/>
</dbReference>
<dbReference type="InParanoid" id="J4GVZ3"/>
<reference evidence="13 14" key="1">
    <citation type="journal article" date="2012" name="Appl. Environ. Microbiol.">
        <title>Short-read sequencing for genomic analysis of the brown rot fungus Fibroporia radiculosa.</title>
        <authorList>
            <person name="Tang J.D."/>
            <person name="Perkins A.D."/>
            <person name="Sonstegard T.S."/>
            <person name="Schroeder S.G."/>
            <person name="Burgess S.C."/>
            <person name="Diehl S.V."/>
        </authorList>
    </citation>
    <scope>NUCLEOTIDE SEQUENCE [LARGE SCALE GENOMIC DNA]</scope>
    <source>
        <strain evidence="13 14">TFFH 294</strain>
    </source>
</reference>
<evidence type="ECO:0000256" key="6">
    <source>
        <dbReference type="SAM" id="Coils"/>
    </source>
</evidence>
<feature type="domain" description="ELP1 alpha-solenoid" evidence="11">
    <location>
        <begin position="784"/>
        <end position="851"/>
    </location>
</feature>
<comment type="pathway">
    <text evidence="1">tRNA modification; 5-methoxycarbonylmethyl-2-thiouridine-tRNA biosynthesis.</text>
</comment>
<feature type="coiled-coil region" evidence="6">
    <location>
        <begin position="1154"/>
        <end position="1185"/>
    </location>
</feature>
<feature type="domain" description="ELP1 alpha-solenoid" evidence="11">
    <location>
        <begin position="859"/>
        <end position="962"/>
    </location>
</feature>
<keyword evidence="6" id="KW-0175">Coiled coil</keyword>
<name>J4GVZ3_9APHY</name>
<organism evidence="13 14">
    <name type="scientific">Fibroporia radiculosa</name>
    <dbReference type="NCBI Taxonomy" id="599839"/>
    <lineage>
        <taxon>Eukaryota</taxon>
        <taxon>Fungi</taxon>
        <taxon>Dikarya</taxon>
        <taxon>Basidiomycota</taxon>
        <taxon>Agaricomycotina</taxon>
        <taxon>Agaricomycetes</taxon>
        <taxon>Polyporales</taxon>
        <taxon>Fibroporiaceae</taxon>
        <taxon>Fibroporia</taxon>
    </lineage>
</organism>
<dbReference type="GO" id="GO:0005829">
    <property type="term" value="C:cytosol"/>
    <property type="evidence" value="ECO:0007669"/>
    <property type="project" value="TreeGrafter"/>
</dbReference>